<dbReference type="AlphaFoldDB" id="A0A9N8V7M4"/>
<feature type="compositionally biased region" description="Low complexity" evidence="1">
    <location>
        <begin position="57"/>
        <end position="80"/>
    </location>
</feature>
<evidence type="ECO:0000313" key="2">
    <source>
        <dbReference type="EMBL" id="CAG8437555.1"/>
    </source>
</evidence>
<comment type="caution">
    <text evidence="2">The sequence shown here is derived from an EMBL/GenBank/DDBJ whole genome shotgun (WGS) entry which is preliminary data.</text>
</comment>
<evidence type="ECO:0000313" key="3">
    <source>
        <dbReference type="Proteomes" id="UP000789375"/>
    </source>
</evidence>
<accession>A0A9N8V7M4</accession>
<gene>
    <name evidence="2" type="ORF">FMOSSE_LOCUS523</name>
</gene>
<keyword evidence="3" id="KW-1185">Reference proteome</keyword>
<dbReference type="EMBL" id="CAJVPP010000049">
    <property type="protein sequence ID" value="CAG8437555.1"/>
    <property type="molecule type" value="Genomic_DNA"/>
</dbReference>
<feature type="region of interest" description="Disordered" evidence="1">
    <location>
        <begin position="315"/>
        <end position="345"/>
    </location>
</feature>
<dbReference type="Proteomes" id="UP000789375">
    <property type="component" value="Unassembled WGS sequence"/>
</dbReference>
<name>A0A9N8V7M4_FUNMO</name>
<feature type="region of interest" description="Disordered" evidence="1">
    <location>
        <begin position="48"/>
        <end position="83"/>
    </location>
</feature>
<protein>
    <submittedName>
        <fullName evidence="2">11904_t:CDS:1</fullName>
    </submittedName>
</protein>
<sequence length="543" mass="62021">MSTSNATNYGTVKNTSSPKVMGIANFTKWVKVAILRKPPNQNHILYRSTKVRRSSSIKRSVSTNKVSSTTNPPLTNSPLPKSRNLIRHKSNKLVTPRDKRAKSLINDVECAGNNSWIDQEEPLDKDEMIIPGLKPALIDMYEMPAVISNRSPRQQPPSPNYDSNDVIISRVDYLENTNIVKGSVEHFAYLRSVRKLRVGKRPISQALSLNKILAKLSSQVSDKVHKELIHYKKVYELNRQQDNNNHNGSPSSLPNKSCTNQRLSVILSGVHKSPITMKYRPSYATSKVVTVFDDELNQLVVKELPMARRRKRLNSLTNTLVRSTSSSSSSSAKSSQSSLTTLTNQDEQQNYSSVQVYYSRSLNSRSVIRDSDSIGSVRFEENKIQRYNESYEEQLQVSSYPNLEILYIKNISPYTISKIINSTTGKLRKILIQYNIGDYSNCLIQSIIEHCPNVEILSLIIDMDNLLYFVKLLDSCRQLKSLLIRLSDENYKYRIDEEREKDGKRFLNALLRSSRHLFQACYSDTTISMKCVIRHDELRLYPP</sequence>
<organism evidence="2 3">
    <name type="scientific">Funneliformis mosseae</name>
    <name type="common">Endomycorrhizal fungus</name>
    <name type="synonym">Glomus mosseae</name>
    <dbReference type="NCBI Taxonomy" id="27381"/>
    <lineage>
        <taxon>Eukaryota</taxon>
        <taxon>Fungi</taxon>
        <taxon>Fungi incertae sedis</taxon>
        <taxon>Mucoromycota</taxon>
        <taxon>Glomeromycotina</taxon>
        <taxon>Glomeromycetes</taxon>
        <taxon>Glomerales</taxon>
        <taxon>Glomeraceae</taxon>
        <taxon>Funneliformis</taxon>
    </lineage>
</organism>
<feature type="compositionally biased region" description="Low complexity" evidence="1">
    <location>
        <begin position="315"/>
        <end position="344"/>
    </location>
</feature>
<reference evidence="2" key="1">
    <citation type="submission" date="2021-06" db="EMBL/GenBank/DDBJ databases">
        <authorList>
            <person name="Kallberg Y."/>
            <person name="Tangrot J."/>
            <person name="Rosling A."/>
        </authorList>
    </citation>
    <scope>NUCLEOTIDE SEQUENCE</scope>
    <source>
        <strain evidence="2">87-6 pot B 2015</strain>
    </source>
</reference>
<evidence type="ECO:0000256" key="1">
    <source>
        <dbReference type="SAM" id="MobiDB-lite"/>
    </source>
</evidence>
<proteinExistence type="predicted"/>